<proteinExistence type="predicted"/>
<organism evidence="2 3">
    <name type="scientific">Dyella lutea</name>
    <dbReference type="NCBI Taxonomy" id="2950441"/>
    <lineage>
        <taxon>Bacteria</taxon>
        <taxon>Pseudomonadati</taxon>
        <taxon>Pseudomonadota</taxon>
        <taxon>Gammaproteobacteria</taxon>
        <taxon>Lysobacterales</taxon>
        <taxon>Rhodanobacteraceae</taxon>
        <taxon>Dyella</taxon>
    </lineage>
</organism>
<evidence type="ECO:0000313" key="2">
    <source>
        <dbReference type="EMBL" id="MCP1375927.1"/>
    </source>
</evidence>
<evidence type="ECO:0000256" key="1">
    <source>
        <dbReference type="SAM" id="MobiDB-lite"/>
    </source>
</evidence>
<gene>
    <name evidence="2" type="ORF">NC595_17900</name>
</gene>
<feature type="region of interest" description="Disordered" evidence="1">
    <location>
        <begin position="70"/>
        <end position="90"/>
    </location>
</feature>
<keyword evidence="3" id="KW-1185">Reference proteome</keyword>
<dbReference type="RefSeq" id="WP_253568705.1">
    <property type="nucleotide sequence ID" value="NZ_JAMZEK010000004.1"/>
</dbReference>
<comment type="caution">
    <text evidence="2">The sequence shown here is derived from an EMBL/GenBank/DDBJ whole genome shotgun (WGS) entry which is preliminary data.</text>
</comment>
<name>A0ABT1FEZ0_9GAMM</name>
<dbReference type="EMBL" id="JAMZEK010000004">
    <property type="protein sequence ID" value="MCP1375927.1"/>
    <property type="molecule type" value="Genomic_DNA"/>
</dbReference>
<dbReference type="PANTHER" id="PTHR36154:SF1">
    <property type="entry name" value="DNA-BINDING TRANSCRIPTIONAL ACTIVATOR ALPA"/>
    <property type="match status" value="1"/>
</dbReference>
<dbReference type="SUPFAM" id="SSF46955">
    <property type="entry name" value="Putative DNA-binding domain"/>
    <property type="match status" value="1"/>
</dbReference>
<sequence length="90" mass="10054">MATPFASPVSPRLIRLPEVMRQTGLSRSTIYEAIKRGDFPKPVSLTSTARAWHSEEIDAWITERRAARDARFSLSKSTSDVVPGGRHDET</sequence>
<dbReference type="PANTHER" id="PTHR36154">
    <property type="entry name" value="DNA-BINDING TRANSCRIPTIONAL ACTIVATOR ALPA"/>
    <property type="match status" value="1"/>
</dbReference>
<dbReference type="InterPro" id="IPR009061">
    <property type="entry name" value="DNA-bd_dom_put_sf"/>
</dbReference>
<dbReference type="InterPro" id="IPR010260">
    <property type="entry name" value="AlpA"/>
</dbReference>
<dbReference type="Gene3D" id="1.10.238.160">
    <property type="match status" value="1"/>
</dbReference>
<dbReference type="InterPro" id="IPR052931">
    <property type="entry name" value="Prophage_regulatory_activator"/>
</dbReference>
<dbReference type="Proteomes" id="UP001204615">
    <property type="component" value="Unassembled WGS sequence"/>
</dbReference>
<dbReference type="Pfam" id="PF05930">
    <property type="entry name" value="Phage_AlpA"/>
    <property type="match status" value="1"/>
</dbReference>
<protein>
    <submittedName>
        <fullName evidence="2">AlpA family transcriptional regulator</fullName>
    </submittedName>
</protein>
<evidence type="ECO:0000313" key="3">
    <source>
        <dbReference type="Proteomes" id="UP001204615"/>
    </source>
</evidence>
<accession>A0ABT1FEZ0</accession>
<reference evidence="2 3" key="1">
    <citation type="submission" date="2022-06" db="EMBL/GenBank/DDBJ databases">
        <title>Dyella sp. Sa strain:Sa Genome sequencing.</title>
        <authorList>
            <person name="Park S."/>
        </authorList>
    </citation>
    <scope>NUCLEOTIDE SEQUENCE [LARGE SCALE GENOMIC DNA]</scope>
    <source>
        <strain evidence="2 3">Sa</strain>
    </source>
</reference>